<organism evidence="1 2">
    <name type="scientific">Daphnia magna</name>
    <dbReference type="NCBI Taxonomy" id="35525"/>
    <lineage>
        <taxon>Eukaryota</taxon>
        <taxon>Metazoa</taxon>
        <taxon>Ecdysozoa</taxon>
        <taxon>Arthropoda</taxon>
        <taxon>Crustacea</taxon>
        <taxon>Branchiopoda</taxon>
        <taxon>Diplostraca</taxon>
        <taxon>Cladocera</taxon>
        <taxon>Anomopoda</taxon>
        <taxon>Daphniidae</taxon>
        <taxon>Daphnia</taxon>
    </lineage>
</organism>
<dbReference type="EMBL" id="JAOYFB010000043">
    <property type="protein sequence ID" value="KAK4045426.1"/>
    <property type="molecule type" value="Genomic_DNA"/>
</dbReference>
<protein>
    <recommendedName>
        <fullName evidence="3">OCRE domain-containing protein</fullName>
    </recommendedName>
</protein>
<name>A0ABR0BA11_9CRUS</name>
<reference evidence="1 2" key="1">
    <citation type="journal article" date="2023" name="Nucleic Acids Res.">
        <title>The hologenome of Daphnia magna reveals possible DNA methylation and microbiome-mediated evolution of the host genome.</title>
        <authorList>
            <person name="Chaturvedi A."/>
            <person name="Li X."/>
            <person name="Dhandapani V."/>
            <person name="Marshall H."/>
            <person name="Kissane S."/>
            <person name="Cuenca-Cambronero M."/>
            <person name="Asole G."/>
            <person name="Calvet F."/>
            <person name="Ruiz-Romero M."/>
            <person name="Marangio P."/>
            <person name="Guigo R."/>
            <person name="Rago D."/>
            <person name="Mirbahai L."/>
            <person name="Eastwood N."/>
            <person name="Colbourne J.K."/>
            <person name="Zhou J."/>
            <person name="Mallon E."/>
            <person name="Orsini L."/>
        </authorList>
    </citation>
    <scope>NUCLEOTIDE SEQUENCE [LARGE SCALE GENOMIC DNA]</scope>
    <source>
        <strain evidence="1">LRV0_1</strain>
    </source>
</reference>
<accession>A0ABR0BA11</accession>
<keyword evidence="2" id="KW-1185">Reference proteome</keyword>
<dbReference type="Proteomes" id="UP001234178">
    <property type="component" value="Unassembled WGS sequence"/>
</dbReference>
<evidence type="ECO:0000313" key="2">
    <source>
        <dbReference type="Proteomes" id="UP001234178"/>
    </source>
</evidence>
<gene>
    <name evidence="1" type="ORF">OUZ56_033033</name>
</gene>
<evidence type="ECO:0008006" key="3">
    <source>
        <dbReference type="Google" id="ProtNLM"/>
    </source>
</evidence>
<evidence type="ECO:0000313" key="1">
    <source>
        <dbReference type="EMBL" id="KAK4045426.1"/>
    </source>
</evidence>
<proteinExistence type="predicted"/>
<sequence length="531" mass="58826">MSRTSRNHHHRVNFLTVGFSIYVPVASSSRTSIERESVSVNFESNHIVDILDSTGETDRRLLRHVTCRSGLTEIVDIPSTKVLLRNLTQISTTTALTTGSTNFFNVTAVAIGKDTLTKRNDRRRSWHTAMRDDQGEAREYRCGEDGFYLYRYDGLCYDDEGFSYHFGEDSFYYDTEEGRPYDSGGFCGDENDVRLEYAEGPPPNESFNLGEHTFVPGTPCVVSARKSPLHKRVNVVDLADTEPEEIRSPWRPRASVSSRPEEGEVVEAVESVDDTISTPLVGSLSLPGKLVTQPLAVSKAISDEISWRMTNGISTEASNAISKEFPLEYMNTEFAIKPPKVDGWIGRRAQLRPDEGLLKTINATEESLTKAQLKIMEIAPPLIDLYSLLSSLPGSYAAKRSNRRSHRFPRPRFSTAFKSDEAEELAGAEGAAEAEVNATMRGCKGAEVSKPASMFHSSLYGGSTAPMGVASRLKNFASHWTSVTDDVWVLKTVSEGLRLEFTAEPVQKFLPPEITISEEMTAICDKLATCS</sequence>
<comment type="caution">
    <text evidence="1">The sequence shown here is derived from an EMBL/GenBank/DDBJ whole genome shotgun (WGS) entry which is preliminary data.</text>
</comment>